<dbReference type="EMBL" id="BKAJ01000186">
    <property type="protein sequence ID" value="GEP60867.1"/>
    <property type="molecule type" value="Genomic_DNA"/>
</dbReference>
<evidence type="ECO:0000313" key="2">
    <source>
        <dbReference type="EMBL" id="GEP60867.1"/>
    </source>
</evidence>
<dbReference type="AlphaFoldDB" id="A0A512NPM4"/>
<comment type="caution">
    <text evidence="2">The sequence shown here is derived from an EMBL/GenBank/DDBJ whole genome shotgun (WGS) entry which is preliminary data.</text>
</comment>
<evidence type="ECO:0000313" key="3">
    <source>
        <dbReference type="Proteomes" id="UP000321058"/>
    </source>
</evidence>
<feature type="chain" id="PRO_5022089039" description="Lipoprotein" evidence="1">
    <location>
        <begin position="20"/>
        <end position="150"/>
    </location>
</feature>
<keyword evidence="1" id="KW-0732">Signal</keyword>
<dbReference type="RefSeq" id="WP_147156196.1">
    <property type="nucleotide sequence ID" value="NZ_BKAJ01000186.1"/>
</dbReference>
<feature type="signal peptide" evidence="1">
    <location>
        <begin position="1"/>
        <end position="19"/>
    </location>
</feature>
<gene>
    <name evidence="2" type="ORF">RSO01_80330</name>
</gene>
<evidence type="ECO:0008006" key="4">
    <source>
        <dbReference type="Google" id="ProtNLM"/>
    </source>
</evidence>
<dbReference type="PROSITE" id="PS51257">
    <property type="entry name" value="PROKAR_LIPOPROTEIN"/>
    <property type="match status" value="1"/>
</dbReference>
<proteinExistence type="predicted"/>
<keyword evidence="3" id="KW-1185">Reference proteome</keyword>
<sequence>MKPLISFLAIVGLSTALMACKPDVTNPLGYQPESKENLLADSGFKTLTLNTPAKVAAFKKMPPHRISQTTFKGKQVWVYPDQNVCGCLYIGGQTAYNTFLKKGRAQMIDSRVNQMYNQDANDPYNPTAEMAQLDWGDAWDASDAYDLYLN</sequence>
<reference evidence="2 3" key="1">
    <citation type="submission" date="2019-07" db="EMBL/GenBank/DDBJ databases">
        <title>Whole genome shotgun sequence of Reyranella soli NBRC 108950.</title>
        <authorList>
            <person name="Hosoyama A."/>
            <person name="Uohara A."/>
            <person name="Ohji S."/>
            <person name="Ichikawa N."/>
        </authorList>
    </citation>
    <scope>NUCLEOTIDE SEQUENCE [LARGE SCALE GENOMIC DNA]</scope>
    <source>
        <strain evidence="2 3">NBRC 108950</strain>
    </source>
</reference>
<protein>
    <recommendedName>
        <fullName evidence="4">Lipoprotein</fullName>
    </recommendedName>
</protein>
<evidence type="ECO:0000256" key="1">
    <source>
        <dbReference type="SAM" id="SignalP"/>
    </source>
</evidence>
<organism evidence="2 3">
    <name type="scientific">Reyranella soli</name>
    <dbReference type="NCBI Taxonomy" id="1230389"/>
    <lineage>
        <taxon>Bacteria</taxon>
        <taxon>Pseudomonadati</taxon>
        <taxon>Pseudomonadota</taxon>
        <taxon>Alphaproteobacteria</taxon>
        <taxon>Hyphomicrobiales</taxon>
        <taxon>Reyranellaceae</taxon>
        <taxon>Reyranella</taxon>
    </lineage>
</organism>
<accession>A0A512NPM4</accession>
<dbReference type="Proteomes" id="UP000321058">
    <property type="component" value="Unassembled WGS sequence"/>
</dbReference>
<name>A0A512NPM4_9HYPH</name>
<dbReference type="OrthoDB" id="7596417at2"/>